<dbReference type="Proteomes" id="UP000485058">
    <property type="component" value="Unassembled WGS sequence"/>
</dbReference>
<sequence length="92" mass="9528">MKSSKALGATDTTGLGGNNPCWAGAGQTVPRRPWELFHIGLTPARVGAQGECSWAAVLRLVPSGAVPWHEGPTACALGVQPHPLVAYGTKKL</sequence>
<protein>
    <submittedName>
        <fullName evidence="2">Uncharacterized protein</fullName>
    </submittedName>
</protein>
<feature type="compositionally biased region" description="Low complexity" evidence="1">
    <location>
        <begin position="1"/>
        <end position="13"/>
    </location>
</feature>
<evidence type="ECO:0000313" key="2">
    <source>
        <dbReference type="EMBL" id="GFH28331.1"/>
    </source>
</evidence>
<feature type="region of interest" description="Disordered" evidence="1">
    <location>
        <begin position="1"/>
        <end position="23"/>
    </location>
</feature>
<dbReference type="AlphaFoldDB" id="A0A6A0A748"/>
<comment type="caution">
    <text evidence="2">The sequence shown here is derived from an EMBL/GenBank/DDBJ whole genome shotgun (WGS) entry which is preliminary data.</text>
</comment>
<keyword evidence="3" id="KW-1185">Reference proteome</keyword>
<evidence type="ECO:0000313" key="3">
    <source>
        <dbReference type="Proteomes" id="UP000485058"/>
    </source>
</evidence>
<evidence type="ECO:0000256" key="1">
    <source>
        <dbReference type="SAM" id="MobiDB-lite"/>
    </source>
</evidence>
<dbReference type="EMBL" id="BLLF01003834">
    <property type="protein sequence ID" value="GFH28331.1"/>
    <property type="molecule type" value="Genomic_DNA"/>
</dbReference>
<gene>
    <name evidence="2" type="ORF">HaLaN_26806</name>
</gene>
<name>A0A6A0A748_HAELA</name>
<organism evidence="2 3">
    <name type="scientific">Haematococcus lacustris</name>
    <name type="common">Green alga</name>
    <name type="synonym">Haematococcus pluvialis</name>
    <dbReference type="NCBI Taxonomy" id="44745"/>
    <lineage>
        <taxon>Eukaryota</taxon>
        <taxon>Viridiplantae</taxon>
        <taxon>Chlorophyta</taxon>
        <taxon>core chlorophytes</taxon>
        <taxon>Chlorophyceae</taxon>
        <taxon>CS clade</taxon>
        <taxon>Chlamydomonadales</taxon>
        <taxon>Haematococcaceae</taxon>
        <taxon>Haematococcus</taxon>
    </lineage>
</organism>
<reference evidence="2 3" key="1">
    <citation type="submission" date="2020-02" db="EMBL/GenBank/DDBJ databases">
        <title>Draft genome sequence of Haematococcus lacustris strain NIES-144.</title>
        <authorList>
            <person name="Morimoto D."/>
            <person name="Nakagawa S."/>
            <person name="Yoshida T."/>
            <person name="Sawayama S."/>
        </authorList>
    </citation>
    <scope>NUCLEOTIDE SEQUENCE [LARGE SCALE GENOMIC DNA]</scope>
    <source>
        <strain evidence="2 3">NIES-144</strain>
    </source>
</reference>
<accession>A0A6A0A748</accession>
<proteinExistence type="predicted"/>